<evidence type="ECO:0000313" key="3">
    <source>
        <dbReference type="Proteomes" id="UP001501470"/>
    </source>
</evidence>
<proteinExistence type="predicted"/>
<sequence>MATVAMALSIALGAAPAAASPNVVYYQFRGWAENVRTWCVDIQAETAGNVRANVQTYRCRAASEQPQVQYQAFSQEGFAGQPDNNRRFRNKATNKCLTYNVNGVASPGSPANAVWAEACGQAGQGWRHPANQEQWEAIEYPGMCLDTVDPNGNWGTGIDVYPCNPYAQWTRWAMDFLNIPD</sequence>
<feature type="signal peptide" evidence="1">
    <location>
        <begin position="1"/>
        <end position="19"/>
    </location>
</feature>
<accession>A0ABN2BKD9</accession>
<gene>
    <name evidence="2" type="ORF">GCM10009827_072970</name>
</gene>
<dbReference type="SUPFAM" id="SSF50370">
    <property type="entry name" value="Ricin B-like lectins"/>
    <property type="match status" value="1"/>
</dbReference>
<protein>
    <recommendedName>
        <fullName evidence="4">Ricin B lectin domain-containing protein</fullName>
    </recommendedName>
</protein>
<dbReference type="PROSITE" id="PS50231">
    <property type="entry name" value="RICIN_B_LECTIN"/>
    <property type="match status" value="1"/>
</dbReference>
<dbReference type="Gene3D" id="2.80.10.50">
    <property type="match status" value="1"/>
</dbReference>
<comment type="caution">
    <text evidence="2">The sequence shown here is derived from an EMBL/GenBank/DDBJ whole genome shotgun (WGS) entry which is preliminary data.</text>
</comment>
<evidence type="ECO:0000256" key="1">
    <source>
        <dbReference type="SAM" id="SignalP"/>
    </source>
</evidence>
<organism evidence="2 3">
    <name type="scientific">Dactylosporangium maewongense</name>
    <dbReference type="NCBI Taxonomy" id="634393"/>
    <lineage>
        <taxon>Bacteria</taxon>
        <taxon>Bacillati</taxon>
        <taxon>Actinomycetota</taxon>
        <taxon>Actinomycetes</taxon>
        <taxon>Micromonosporales</taxon>
        <taxon>Micromonosporaceae</taxon>
        <taxon>Dactylosporangium</taxon>
    </lineage>
</organism>
<evidence type="ECO:0000313" key="2">
    <source>
        <dbReference type="EMBL" id="GAA1542803.1"/>
    </source>
</evidence>
<dbReference type="Proteomes" id="UP001501470">
    <property type="component" value="Unassembled WGS sequence"/>
</dbReference>
<keyword evidence="3" id="KW-1185">Reference proteome</keyword>
<evidence type="ECO:0008006" key="4">
    <source>
        <dbReference type="Google" id="ProtNLM"/>
    </source>
</evidence>
<feature type="chain" id="PRO_5047473848" description="Ricin B lectin domain-containing protein" evidence="1">
    <location>
        <begin position="20"/>
        <end position="181"/>
    </location>
</feature>
<dbReference type="EMBL" id="BAAAQD010000017">
    <property type="protein sequence ID" value="GAA1542803.1"/>
    <property type="molecule type" value="Genomic_DNA"/>
</dbReference>
<reference evidence="2 3" key="1">
    <citation type="journal article" date="2019" name="Int. J. Syst. Evol. Microbiol.">
        <title>The Global Catalogue of Microorganisms (GCM) 10K type strain sequencing project: providing services to taxonomists for standard genome sequencing and annotation.</title>
        <authorList>
            <consortium name="The Broad Institute Genomics Platform"/>
            <consortium name="The Broad Institute Genome Sequencing Center for Infectious Disease"/>
            <person name="Wu L."/>
            <person name="Ma J."/>
        </authorList>
    </citation>
    <scope>NUCLEOTIDE SEQUENCE [LARGE SCALE GENOMIC DNA]</scope>
    <source>
        <strain evidence="2 3">JCM 15933</strain>
    </source>
</reference>
<keyword evidence="1" id="KW-0732">Signal</keyword>
<dbReference type="InterPro" id="IPR035992">
    <property type="entry name" value="Ricin_B-like_lectins"/>
</dbReference>
<dbReference type="CDD" id="cd00161">
    <property type="entry name" value="beta-trefoil_Ricin-like"/>
    <property type="match status" value="1"/>
</dbReference>
<name>A0ABN2BKD9_9ACTN</name>